<proteinExistence type="predicted"/>
<evidence type="ECO:0000313" key="3">
    <source>
        <dbReference type="Proteomes" id="UP000054538"/>
    </source>
</evidence>
<organism evidence="2 3">
    <name type="scientific">Paxillus rubicundulus Ve08.2h10</name>
    <dbReference type="NCBI Taxonomy" id="930991"/>
    <lineage>
        <taxon>Eukaryota</taxon>
        <taxon>Fungi</taxon>
        <taxon>Dikarya</taxon>
        <taxon>Basidiomycota</taxon>
        <taxon>Agaricomycotina</taxon>
        <taxon>Agaricomycetes</taxon>
        <taxon>Agaricomycetidae</taxon>
        <taxon>Boletales</taxon>
        <taxon>Paxilineae</taxon>
        <taxon>Paxillaceae</taxon>
        <taxon>Paxillus</taxon>
    </lineage>
</organism>
<keyword evidence="1" id="KW-0732">Signal</keyword>
<evidence type="ECO:0000313" key="2">
    <source>
        <dbReference type="EMBL" id="KIK73657.1"/>
    </source>
</evidence>
<gene>
    <name evidence="2" type="ORF">PAXRUDRAFT_836210</name>
</gene>
<name>A0A0D0BQ50_9AGAM</name>
<dbReference type="AlphaFoldDB" id="A0A0D0BQ50"/>
<dbReference type="Proteomes" id="UP000054538">
    <property type="component" value="Unassembled WGS sequence"/>
</dbReference>
<dbReference type="InParanoid" id="A0A0D0BQ50"/>
<evidence type="ECO:0008006" key="4">
    <source>
        <dbReference type="Google" id="ProtNLM"/>
    </source>
</evidence>
<accession>A0A0D0BQ50</accession>
<feature type="chain" id="PRO_5002219693" description="Hydrophobin" evidence="1">
    <location>
        <begin position="23"/>
        <end position="68"/>
    </location>
</feature>
<sequence length="68" mass="6716">MRFAGFSFVASLVALVLGVASTSPNNNLQARSGDDCGAAGAVCVPPGPPYTCCSGLVCYTTGTCGLPT</sequence>
<dbReference type="EMBL" id="KN829537">
    <property type="protein sequence ID" value="KIK73657.1"/>
    <property type="molecule type" value="Genomic_DNA"/>
</dbReference>
<keyword evidence="3" id="KW-1185">Reference proteome</keyword>
<evidence type="ECO:0000256" key="1">
    <source>
        <dbReference type="SAM" id="SignalP"/>
    </source>
</evidence>
<reference evidence="3" key="2">
    <citation type="submission" date="2015-01" db="EMBL/GenBank/DDBJ databases">
        <title>Evolutionary Origins and Diversification of the Mycorrhizal Mutualists.</title>
        <authorList>
            <consortium name="DOE Joint Genome Institute"/>
            <consortium name="Mycorrhizal Genomics Consortium"/>
            <person name="Kohler A."/>
            <person name="Kuo A."/>
            <person name="Nagy L.G."/>
            <person name="Floudas D."/>
            <person name="Copeland A."/>
            <person name="Barry K.W."/>
            <person name="Cichocki N."/>
            <person name="Veneault-Fourrey C."/>
            <person name="LaButti K."/>
            <person name="Lindquist E.A."/>
            <person name="Lipzen A."/>
            <person name="Lundell T."/>
            <person name="Morin E."/>
            <person name="Murat C."/>
            <person name="Riley R."/>
            <person name="Ohm R."/>
            <person name="Sun H."/>
            <person name="Tunlid A."/>
            <person name="Henrissat B."/>
            <person name="Grigoriev I.V."/>
            <person name="Hibbett D.S."/>
            <person name="Martin F."/>
        </authorList>
    </citation>
    <scope>NUCLEOTIDE SEQUENCE [LARGE SCALE GENOMIC DNA]</scope>
    <source>
        <strain evidence="3">Ve08.2h10</strain>
    </source>
</reference>
<dbReference type="HOGENOM" id="CLU_2868340_0_0_1"/>
<protein>
    <recommendedName>
        <fullName evidence="4">Hydrophobin</fullName>
    </recommendedName>
</protein>
<reference evidence="2 3" key="1">
    <citation type="submission" date="2014-04" db="EMBL/GenBank/DDBJ databases">
        <authorList>
            <consortium name="DOE Joint Genome Institute"/>
            <person name="Kuo A."/>
            <person name="Kohler A."/>
            <person name="Jargeat P."/>
            <person name="Nagy L.G."/>
            <person name="Floudas D."/>
            <person name="Copeland A."/>
            <person name="Barry K.W."/>
            <person name="Cichocki N."/>
            <person name="Veneault-Fourrey C."/>
            <person name="LaButti K."/>
            <person name="Lindquist E.A."/>
            <person name="Lipzen A."/>
            <person name="Lundell T."/>
            <person name="Morin E."/>
            <person name="Murat C."/>
            <person name="Sun H."/>
            <person name="Tunlid A."/>
            <person name="Henrissat B."/>
            <person name="Grigoriev I.V."/>
            <person name="Hibbett D.S."/>
            <person name="Martin F."/>
            <person name="Nordberg H.P."/>
            <person name="Cantor M.N."/>
            <person name="Hua S.X."/>
        </authorList>
    </citation>
    <scope>NUCLEOTIDE SEQUENCE [LARGE SCALE GENOMIC DNA]</scope>
    <source>
        <strain evidence="2 3">Ve08.2h10</strain>
    </source>
</reference>
<feature type="signal peptide" evidence="1">
    <location>
        <begin position="1"/>
        <end position="22"/>
    </location>
</feature>